<reference evidence="9" key="1">
    <citation type="submission" date="2015-07" db="EMBL/GenBank/DDBJ databases">
        <title>MeaNS - Measles Nucleotide Surveillance Program.</title>
        <authorList>
            <person name="Tran T."/>
            <person name="Druce J."/>
        </authorList>
    </citation>
    <scope>NUCLEOTIDE SEQUENCE</scope>
    <source>
        <strain evidence="9">UCB-OBI-ISO-001</strain>
        <tissue evidence="9">Gonad</tissue>
    </source>
</reference>
<dbReference type="Pfam" id="PF06472">
    <property type="entry name" value="ABC_membrane_2"/>
    <property type="match status" value="1"/>
</dbReference>
<keyword evidence="5 6" id="KW-0472">Membrane</keyword>
<dbReference type="InterPro" id="IPR036640">
    <property type="entry name" value="ABC1_TM_sf"/>
</dbReference>
<dbReference type="KEGG" id="obi:106881589"/>
<dbReference type="CDD" id="cd03223">
    <property type="entry name" value="ABCD_peroxisomal_ALDP"/>
    <property type="match status" value="1"/>
</dbReference>
<evidence type="ECO:0000259" key="8">
    <source>
        <dbReference type="PROSITE" id="PS50929"/>
    </source>
</evidence>
<dbReference type="InterPro" id="IPR011527">
    <property type="entry name" value="ABC1_TM_dom"/>
</dbReference>
<feature type="transmembrane region" description="Helical" evidence="6">
    <location>
        <begin position="276"/>
        <end position="295"/>
    </location>
</feature>
<organism evidence="9">
    <name type="scientific">Octopus bimaculoides</name>
    <name type="common">California two-spotted octopus</name>
    <dbReference type="NCBI Taxonomy" id="37653"/>
    <lineage>
        <taxon>Eukaryota</taxon>
        <taxon>Metazoa</taxon>
        <taxon>Spiralia</taxon>
        <taxon>Lophotrochozoa</taxon>
        <taxon>Mollusca</taxon>
        <taxon>Cephalopoda</taxon>
        <taxon>Coleoidea</taxon>
        <taxon>Octopodiformes</taxon>
        <taxon>Octopoda</taxon>
        <taxon>Incirrata</taxon>
        <taxon>Octopodidae</taxon>
        <taxon>Octopus</taxon>
    </lineage>
</organism>
<dbReference type="InterPro" id="IPR050835">
    <property type="entry name" value="ABC_transporter_sub-D"/>
</dbReference>
<dbReference type="GO" id="GO:0006635">
    <property type="term" value="P:fatty acid beta-oxidation"/>
    <property type="evidence" value="ECO:0007669"/>
    <property type="project" value="TreeGrafter"/>
</dbReference>
<name>A0A0L8FRU1_OCTBM</name>
<dbReference type="Gene3D" id="3.40.50.300">
    <property type="entry name" value="P-loop containing nucleotide triphosphate hydrolases"/>
    <property type="match status" value="1"/>
</dbReference>
<dbReference type="AlphaFoldDB" id="A0A0L8FRU1"/>
<dbReference type="PROSITE" id="PS50893">
    <property type="entry name" value="ABC_TRANSPORTER_2"/>
    <property type="match status" value="1"/>
</dbReference>
<dbReference type="STRING" id="37653.A0A0L8FRU1"/>
<dbReference type="Pfam" id="PF00005">
    <property type="entry name" value="ABC_tran"/>
    <property type="match status" value="1"/>
</dbReference>
<accession>A0A0L8FRU1</accession>
<dbReference type="EMBL" id="KQ427110">
    <property type="protein sequence ID" value="KOF67373.1"/>
    <property type="molecule type" value="Genomic_DNA"/>
</dbReference>
<dbReference type="GO" id="GO:0016887">
    <property type="term" value="F:ATP hydrolysis activity"/>
    <property type="evidence" value="ECO:0007669"/>
    <property type="project" value="InterPro"/>
</dbReference>
<keyword evidence="4 6" id="KW-1133">Transmembrane helix</keyword>
<sequence length="613" mass="70786">MDHTQNNTQKLQFDLLFVKRFLKLFTFMFPSFLSLPTLLCTFLLLLSMLEQFIIYKLGLIPSQYYKILGNKDAVSFKSITIRALLIIVTEAFISSTLRYTVSMLHIQWREHLTLTFHKEYFKDVLYYYVNMFSRDIDNPDQRIAEDINNMCDTFSQIFAPIILAPFIIGYYVHQTIVISGYIGPLVVFGFFLVFSFINRFIMSSVVYYVYKKEKLEGDFRFKHMQIRVNSEPMAFYQSGATEYLKSNSILFELLRSQYRVAQKNYLLNFFVKMSDYIGIILNYIILAIPIFAGFYNDLSAAELSSVISKNAFIIIYLINNFTRLIDLSVNAAMTAGLAHRVGLLFETLLQLKNSEKPLITTYANSTERRFINDCSFYRSSLTEDSFSCSNVAFKVQNVSYNIPRSNVILCKNLTFQLQIGTNVLLTGESGCGKSSLLRVISGLWPHASGTISCPHYLGSDGIMFLPQKPYLTNGSLLQQIIYPEYEKTFIHDSITTERIFNYLDRVQLNDLVSCVGRLDAKVEWNWYNELSPGQQQRLCFVRLFYHKPKFAVLDESTNQISPESEEIMYSMCKELGITVLSVGHRQSLTKYHQMLLHIEGDGNWTMKPIINSS</sequence>
<dbReference type="GO" id="GO:0005324">
    <property type="term" value="F:long-chain fatty acid transmembrane transporter activity"/>
    <property type="evidence" value="ECO:0007669"/>
    <property type="project" value="TreeGrafter"/>
</dbReference>
<feature type="transmembrane region" description="Helical" evidence="6">
    <location>
        <begin position="79"/>
        <end position="101"/>
    </location>
</feature>
<evidence type="ECO:0000256" key="6">
    <source>
        <dbReference type="SAM" id="Phobius"/>
    </source>
</evidence>
<feature type="transmembrane region" description="Helical" evidence="6">
    <location>
        <begin position="185"/>
        <end position="210"/>
    </location>
</feature>
<dbReference type="InterPro" id="IPR017871">
    <property type="entry name" value="ABC_transporter-like_CS"/>
</dbReference>
<dbReference type="GO" id="GO:0042760">
    <property type="term" value="P:very long-chain fatty acid catabolic process"/>
    <property type="evidence" value="ECO:0007669"/>
    <property type="project" value="TreeGrafter"/>
</dbReference>
<dbReference type="PANTHER" id="PTHR11384">
    <property type="entry name" value="ATP-BINDING CASSETTE, SUB-FAMILY D MEMBER"/>
    <property type="match status" value="1"/>
</dbReference>
<dbReference type="InterPro" id="IPR027417">
    <property type="entry name" value="P-loop_NTPase"/>
</dbReference>
<protein>
    <recommendedName>
        <fullName evidence="10">ABC transporter domain-containing protein</fullName>
    </recommendedName>
</protein>
<feature type="transmembrane region" description="Helical" evidence="6">
    <location>
        <begin position="157"/>
        <end position="173"/>
    </location>
</feature>
<evidence type="ECO:0008006" key="10">
    <source>
        <dbReference type="Google" id="ProtNLM"/>
    </source>
</evidence>
<dbReference type="GO" id="GO:0005778">
    <property type="term" value="C:peroxisomal membrane"/>
    <property type="evidence" value="ECO:0007669"/>
    <property type="project" value="TreeGrafter"/>
</dbReference>
<evidence type="ECO:0000256" key="5">
    <source>
        <dbReference type="ARBA" id="ARBA00023136"/>
    </source>
</evidence>
<dbReference type="GO" id="GO:0015910">
    <property type="term" value="P:long-chain fatty acid import into peroxisome"/>
    <property type="evidence" value="ECO:0007669"/>
    <property type="project" value="TreeGrafter"/>
</dbReference>
<keyword evidence="3 6" id="KW-0812">Transmembrane</keyword>
<dbReference type="GO" id="GO:0007031">
    <property type="term" value="P:peroxisome organization"/>
    <property type="evidence" value="ECO:0007669"/>
    <property type="project" value="TreeGrafter"/>
</dbReference>
<proteinExistence type="inferred from homology"/>
<evidence type="ECO:0000313" key="9">
    <source>
        <dbReference type="EMBL" id="KOF67373.1"/>
    </source>
</evidence>
<evidence type="ECO:0000256" key="3">
    <source>
        <dbReference type="ARBA" id="ARBA00022692"/>
    </source>
</evidence>
<dbReference type="GO" id="GO:0140359">
    <property type="term" value="F:ABC-type transporter activity"/>
    <property type="evidence" value="ECO:0007669"/>
    <property type="project" value="InterPro"/>
</dbReference>
<dbReference type="InterPro" id="IPR003439">
    <property type="entry name" value="ABC_transporter-like_ATP-bd"/>
</dbReference>
<dbReference type="GO" id="GO:0005524">
    <property type="term" value="F:ATP binding"/>
    <property type="evidence" value="ECO:0007669"/>
    <property type="project" value="InterPro"/>
</dbReference>
<evidence type="ECO:0000256" key="1">
    <source>
        <dbReference type="ARBA" id="ARBA00008575"/>
    </source>
</evidence>
<evidence type="ECO:0000256" key="2">
    <source>
        <dbReference type="ARBA" id="ARBA00022448"/>
    </source>
</evidence>
<dbReference type="OrthoDB" id="422637at2759"/>
<dbReference type="PANTHER" id="PTHR11384:SF59">
    <property type="entry name" value="LYSOSOMAL COBALAMIN TRANSPORTER ABCD4"/>
    <property type="match status" value="1"/>
</dbReference>
<feature type="domain" description="ABC transmembrane type-1" evidence="8">
    <location>
        <begin position="91"/>
        <end position="308"/>
    </location>
</feature>
<dbReference type="OMA" id="KQFHDME"/>
<feature type="transmembrane region" description="Helical" evidence="6">
    <location>
        <begin position="21"/>
        <end position="49"/>
    </location>
</feature>
<feature type="domain" description="ABC transporter" evidence="7">
    <location>
        <begin position="393"/>
        <end position="609"/>
    </location>
</feature>
<dbReference type="SUPFAM" id="SSF52540">
    <property type="entry name" value="P-loop containing nucleoside triphosphate hydrolases"/>
    <property type="match status" value="1"/>
</dbReference>
<gene>
    <name evidence="9" type="ORF">OCBIM_22009748mg</name>
</gene>
<comment type="similarity">
    <text evidence="1">Belongs to the ABC transporter superfamily. ABCD family. Peroxisomal fatty acyl CoA transporter (TC 3.A.1.203) subfamily.</text>
</comment>
<evidence type="ECO:0000256" key="4">
    <source>
        <dbReference type="ARBA" id="ARBA00022989"/>
    </source>
</evidence>
<evidence type="ECO:0000259" key="7">
    <source>
        <dbReference type="PROSITE" id="PS50893"/>
    </source>
</evidence>
<keyword evidence="2" id="KW-0813">Transport</keyword>
<dbReference type="PROSITE" id="PS50929">
    <property type="entry name" value="ABC_TM1F"/>
    <property type="match status" value="1"/>
</dbReference>
<dbReference type="PROSITE" id="PS00211">
    <property type="entry name" value="ABC_TRANSPORTER_1"/>
    <property type="match status" value="1"/>
</dbReference>
<dbReference type="SUPFAM" id="SSF90123">
    <property type="entry name" value="ABC transporter transmembrane region"/>
    <property type="match status" value="1"/>
</dbReference>